<comment type="subcellular location">
    <subcellularLocation>
        <location evidence="2">Cytoplasm</location>
    </subcellularLocation>
    <subcellularLocation>
        <location evidence="1">Nucleus</location>
    </subcellularLocation>
</comment>
<comment type="similarity">
    <text evidence="4">Belongs to the ELP5 family.</text>
</comment>
<dbReference type="InterPro" id="IPR019519">
    <property type="entry name" value="Elp5"/>
</dbReference>
<accession>A0A9P8PZ58</accession>
<dbReference type="Gene3D" id="3.40.50.300">
    <property type="entry name" value="P-loop containing nucleotide triphosphate hydrolases"/>
    <property type="match status" value="1"/>
</dbReference>
<keyword evidence="7" id="KW-0819">tRNA processing</keyword>
<name>A0A9P8PZ58_9ASCO</name>
<keyword evidence="8" id="KW-0539">Nucleus</keyword>
<evidence type="ECO:0000256" key="6">
    <source>
        <dbReference type="ARBA" id="ARBA00022490"/>
    </source>
</evidence>
<reference evidence="9" key="1">
    <citation type="journal article" date="2021" name="Open Biol.">
        <title>Shared evolutionary footprints suggest mitochondrial oxidative damage underlies multiple complex I losses in fungi.</title>
        <authorList>
            <person name="Schikora-Tamarit M.A."/>
            <person name="Marcet-Houben M."/>
            <person name="Nosek J."/>
            <person name="Gabaldon T."/>
        </authorList>
    </citation>
    <scope>NUCLEOTIDE SEQUENCE</scope>
    <source>
        <strain evidence="9">CBS6341</strain>
    </source>
</reference>
<keyword evidence="10" id="KW-1185">Reference proteome</keyword>
<evidence type="ECO:0000256" key="7">
    <source>
        <dbReference type="ARBA" id="ARBA00022694"/>
    </source>
</evidence>
<sequence>MASSTQSSNTIQTSSFQLIKHINSKLISQDNINKIYISFETFKEIPQYINIEAWSIPLIELIKKIVSLYDSNKKNLILIDSINYIPLNQLSKFISDLIINDSITIITTYHTSLPEFEIPYQNLSRYNLLSFISSSIIEILPNDEKSKTLKINKSCKDYRINFIHKRKSGRINSFKFEFINDEFLPFVESIENNNNNEDLLEGLTTFNLKTSSSAKVIKDNLELPYMEAQRLQESSGAIVYQFEKDDDYDEEDPYEDPF</sequence>
<evidence type="ECO:0000313" key="9">
    <source>
        <dbReference type="EMBL" id="KAH3680247.1"/>
    </source>
</evidence>
<dbReference type="OrthoDB" id="166907at2759"/>
<evidence type="ECO:0000256" key="4">
    <source>
        <dbReference type="ARBA" id="ARBA00009567"/>
    </source>
</evidence>
<protein>
    <recommendedName>
        <fullName evidence="5">Elongator complex protein 5</fullName>
    </recommendedName>
</protein>
<evidence type="ECO:0000256" key="8">
    <source>
        <dbReference type="ARBA" id="ARBA00023242"/>
    </source>
</evidence>
<reference evidence="9" key="2">
    <citation type="submission" date="2021-01" db="EMBL/GenBank/DDBJ databases">
        <authorList>
            <person name="Schikora-Tamarit M.A."/>
        </authorList>
    </citation>
    <scope>NUCLEOTIDE SEQUENCE</scope>
    <source>
        <strain evidence="9">CBS6341</strain>
    </source>
</reference>
<dbReference type="GO" id="GO:0002098">
    <property type="term" value="P:tRNA wobble uridine modification"/>
    <property type="evidence" value="ECO:0007669"/>
    <property type="project" value="InterPro"/>
</dbReference>
<dbReference type="GO" id="GO:0005634">
    <property type="term" value="C:nucleus"/>
    <property type="evidence" value="ECO:0007669"/>
    <property type="project" value="UniProtKB-SubCell"/>
</dbReference>
<dbReference type="GO" id="GO:0033588">
    <property type="term" value="C:elongator holoenzyme complex"/>
    <property type="evidence" value="ECO:0007669"/>
    <property type="project" value="InterPro"/>
</dbReference>
<dbReference type="CDD" id="cd19496">
    <property type="entry name" value="Elp5"/>
    <property type="match status" value="1"/>
</dbReference>
<organism evidence="9 10">
    <name type="scientific">Wickerhamomyces mucosus</name>
    <dbReference type="NCBI Taxonomy" id="1378264"/>
    <lineage>
        <taxon>Eukaryota</taxon>
        <taxon>Fungi</taxon>
        <taxon>Dikarya</taxon>
        <taxon>Ascomycota</taxon>
        <taxon>Saccharomycotina</taxon>
        <taxon>Saccharomycetes</taxon>
        <taxon>Phaffomycetales</taxon>
        <taxon>Wickerhamomycetaceae</taxon>
        <taxon>Wickerhamomyces</taxon>
    </lineage>
</organism>
<evidence type="ECO:0000256" key="5">
    <source>
        <dbReference type="ARBA" id="ARBA00020264"/>
    </source>
</evidence>
<dbReference type="Proteomes" id="UP000769528">
    <property type="component" value="Unassembled WGS sequence"/>
</dbReference>
<proteinExistence type="inferred from homology"/>
<dbReference type="Pfam" id="PF10483">
    <property type="entry name" value="Elong_Iki1"/>
    <property type="match status" value="1"/>
</dbReference>
<keyword evidence="6" id="KW-0963">Cytoplasm</keyword>
<evidence type="ECO:0000256" key="2">
    <source>
        <dbReference type="ARBA" id="ARBA00004496"/>
    </source>
</evidence>
<comment type="pathway">
    <text evidence="3">tRNA modification; 5-methoxycarbonylmethyl-2-thiouridine-tRNA biosynthesis.</text>
</comment>
<comment type="caution">
    <text evidence="9">The sequence shown here is derived from an EMBL/GenBank/DDBJ whole genome shotgun (WGS) entry which is preliminary data.</text>
</comment>
<dbReference type="EMBL" id="JAEUBF010000148">
    <property type="protein sequence ID" value="KAH3680247.1"/>
    <property type="molecule type" value="Genomic_DNA"/>
</dbReference>
<gene>
    <name evidence="9" type="ORF">WICMUC_000428</name>
</gene>
<dbReference type="GO" id="GO:0000049">
    <property type="term" value="F:tRNA binding"/>
    <property type="evidence" value="ECO:0007669"/>
    <property type="project" value="TreeGrafter"/>
</dbReference>
<evidence type="ECO:0000256" key="3">
    <source>
        <dbReference type="ARBA" id="ARBA00005043"/>
    </source>
</evidence>
<evidence type="ECO:0000313" key="10">
    <source>
        <dbReference type="Proteomes" id="UP000769528"/>
    </source>
</evidence>
<dbReference type="PANTHER" id="PTHR15641:SF1">
    <property type="entry name" value="ELONGATOR COMPLEX PROTEIN 5"/>
    <property type="match status" value="1"/>
</dbReference>
<dbReference type="PANTHER" id="PTHR15641">
    <property type="entry name" value="ELONGATOR COMPLEX PROTEIN 5"/>
    <property type="match status" value="1"/>
</dbReference>
<dbReference type="SUPFAM" id="SSF52540">
    <property type="entry name" value="P-loop containing nucleoside triphosphate hydrolases"/>
    <property type="match status" value="1"/>
</dbReference>
<evidence type="ECO:0000256" key="1">
    <source>
        <dbReference type="ARBA" id="ARBA00004123"/>
    </source>
</evidence>
<dbReference type="GO" id="GO:0005829">
    <property type="term" value="C:cytosol"/>
    <property type="evidence" value="ECO:0007669"/>
    <property type="project" value="TreeGrafter"/>
</dbReference>
<dbReference type="AlphaFoldDB" id="A0A9P8PZ58"/>
<dbReference type="InterPro" id="IPR027417">
    <property type="entry name" value="P-loop_NTPase"/>
</dbReference>